<protein>
    <submittedName>
        <fullName evidence="1">HerA helicase</fullName>
    </submittedName>
</protein>
<proteinExistence type="predicted"/>
<comment type="caution">
    <text evidence="1">The sequence shown here is derived from an EMBL/GenBank/DDBJ whole genome shotgun (WGS) entry which is preliminary data.</text>
</comment>
<keyword evidence="1" id="KW-0547">Nucleotide-binding</keyword>
<dbReference type="OrthoDB" id="9806951at2"/>
<keyword evidence="1" id="KW-0378">Hydrolase</keyword>
<name>A0A2R5HKT5_9LACT</name>
<reference evidence="1 2" key="1">
    <citation type="journal article" date="2018" name="Genome Announc.">
        <title>Draft Genome Sequence of Lactococcus sp. Strain NtB2 (JCM 32569), Isolated from the Gut of the Higher Termite Nasutitermes takasagoensis.</title>
        <authorList>
            <person name="Noda S."/>
            <person name="Aihara C."/>
            <person name="Yuki M."/>
            <person name="Ohkuma M."/>
        </authorList>
    </citation>
    <scope>NUCLEOTIDE SEQUENCE [LARGE SCALE GENOMIC DNA]</scope>
    <source>
        <strain evidence="1 2">NtB2</strain>
    </source>
</reference>
<evidence type="ECO:0000313" key="1">
    <source>
        <dbReference type="EMBL" id="GBG97560.1"/>
    </source>
</evidence>
<keyword evidence="2" id="KW-1185">Reference proteome</keyword>
<evidence type="ECO:0000313" key="2">
    <source>
        <dbReference type="Proteomes" id="UP000245021"/>
    </source>
</evidence>
<keyword evidence="1" id="KW-0067">ATP-binding</keyword>
<dbReference type="RefSeq" id="WP_109246510.1">
    <property type="nucleotide sequence ID" value="NZ_BFFO01000019.1"/>
</dbReference>
<gene>
    <name evidence="1" type="ORF">NtB2_01712</name>
</gene>
<organism evidence="1 2">
    <name type="scientific">Lactococcus termiticola</name>
    <dbReference type="NCBI Taxonomy" id="2169526"/>
    <lineage>
        <taxon>Bacteria</taxon>
        <taxon>Bacillati</taxon>
        <taxon>Bacillota</taxon>
        <taxon>Bacilli</taxon>
        <taxon>Lactobacillales</taxon>
        <taxon>Streptococcaceae</taxon>
        <taxon>Lactococcus</taxon>
    </lineage>
</organism>
<accession>A0A2R5HKT5</accession>
<dbReference type="GO" id="GO:0004386">
    <property type="term" value="F:helicase activity"/>
    <property type="evidence" value="ECO:0007669"/>
    <property type="project" value="UniProtKB-KW"/>
</dbReference>
<dbReference type="AlphaFoldDB" id="A0A2R5HKT5"/>
<sequence length="66" mass="7708">MTIEQYYSGIDKSNFYLGLISQVYRGNSYIQVENLSLLNHRKIKLETLIPNTINYFVMIDSVQGLF</sequence>
<keyword evidence="1" id="KW-0347">Helicase</keyword>
<dbReference type="Proteomes" id="UP000245021">
    <property type="component" value="Unassembled WGS sequence"/>
</dbReference>
<dbReference type="EMBL" id="BFFO01000019">
    <property type="protein sequence ID" value="GBG97560.1"/>
    <property type="molecule type" value="Genomic_DNA"/>
</dbReference>